<gene>
    <name evidence="2" type="ORF">SAMN04488072_1262</name>
</gene>
<evidence type="ECO:0000313" key="3">
    <source>
        <dbReference type="Proteomes" id="UP000198642"/>
    </source>
</evidence>
<keyword evidence="3" id="KW-1185">Reference proteome</keyword>
<name>A0A1I1AST4_9BACI</name>
<protein>
    <submittedName>
        <fullName evidence="2">2Fe-2S iron-sulfur cluster binding domain-containing protein</fullName>
    </submittedName>
</protein>
<proteinExistence type="predicted"/>
<dbReference type="Proteomes" id="UP000198642">
    <property type="component" value="Unassembled WGS sequence"/>
</dbReference>
<dbReference type="EMBL" id="FOJW01000026">
    <property type="protein sequence ID" value="SFB39380.1"/>
    <property type="molecule type" value="Genomic_DNA"/>
</dbReference>
<dbReference type="OrthoDB" id="573392at2"/>
<evidence type="ECO:0000256" key="1">
    <source>
        <dbReference type="ARBA" id="ARBA00023002"/>
    </source>
</evidence>
<dbReference type="AlphaFoldDB" id="A0A1I1AST4"/>
<reference evidence="2 3" key="1">
    <citation type="submission" date="2016-10" db="EMBL/GenBank/DDBJ databases">
        <authorList>
            <person name="de Groot N.N."/>
        </authorList>
    </citation>
    <scope>NUCLEOTIDE SEQUENCE [LARGE SCALE GENOMIC DNA]</scope>
    <source>
        <strain evidence="2 3">CGMCC 1.3702</strain>
    </source>
</reference>
<dbReference type="InterPro" id="IPR042204">
    <property type="entry name" value="2Fe-2S-bd_N"/>
</dbReference>
<dbReference type="RefSeq" id="WP_090241635.1">
    <property type="nucleotide sequence ID" value="NZ_FOJW01000026.1"/>
</dbReference>
<evidence type="ECO:0000313" key="2">
    <source>
        <dbReference type="EMBL" id="SFB39380.1"/>
    </source>
</evidence>
<dbReference type="Gene3D" id="3.10.20.440">
    <property type="entry name" value="2Fe-2S iron-sulphur cluster binding domain, sarcosine oxidase, alpha subunit, N-terminal domain"/>
    <property type="match status" value="1"/>
</dbReference>
<sequence length="70" mass="8391">MHITNHPIFTKDDSKTIQFYFNNKLLNAKEGQTIEAAIMANGIDDIIFQLYYCNYHYCISSLFRKRWPKR</sequence>
<keyword evidence="1" id="KW-0560">Oxidoreductase</keyword>
<organism evidence="2 3">
    <name type="scientific">Lentibacillus halodurans</name>
    <dbReference type="NCBI Taxonomy" id="237679"/>
    <lineage>
        <taxon>Bacteria</taxon>
        <taxon>Bacillati</taxon>
        <taxon>Bacillota</taxon>
        <taxon>Bacilli</taxon>
        <taxon>Bacillales</taxon>
        <taxon>Bacillaceae</taxon>
        <taxon>Lentibacillus</taxon>
    </lineage>
</organism>
<accession>A0A1I1AST4</accession>
<dbReference type="GO" id="GO:0016491">
    <property type="term" value="F:oxidoreductase activity"/>
    <property type="evidence" value="ECO:0007669"/>
    <property type="project" value="UniProtKB-KW"/>
</dbReference>
<dbReference type="Pfam" id="PF13510">
    <property type="entry name" value="Fer2_4"/>
    <property type="match status" value="1"/>
</dbReference>